<evidence type="ECO:0000313" key="2">
    <source>
        <dbReference type="Proteomes" id="UP000240883"/>
    </source>
</evidence>
<proteinExistence type="predicted"/>
<organism evidence="1 2">
    <name type="scientific">Corynespora cassiicola Philippines</name>
    <dbReference type="NCBI Taxonomy" id="1448308"/>
    <lineage>
        <taxon>Eukaryota</taxon>
        <taxon>Fungi</taxon>
        <taxon>Dikarya</taxon>
        <taxon>Ascomycota</taxon>
        <taxon>Pezizomycotina</taxon>
        <taxon>Dothideomycetes</taxon>
        <taxon>Pleosporomycetidae</taxon>
        <taxon>Pleosporales</taxon>
        <taxon>Corynesporascaceae</taxon>
        <taxon>Corynespora</taxon>
    </lineage>
</organism>
<dbReference type="EMBL" id="KZ678149">
    <property type="protein sequence ID" value="PSN60473.1"/>
    <property type="molecule type" value="Genomic_DNA"/>
</dbReference>
<protein>
    <submittedName>
        <fullName evidence="1">Uncharacterized protein</fullName>
    </submittedName>
</protein>
<dbReference type="Proteomes" id="UP000240883">
    <property type="component" value="Unassembled WGS sequence"/>
</dbReference>
<dbReference type="STRING" id="1448308.A0A2T2N4W7"/>
<keyword evidence="2" id="KW-1185">Reference proteome</keyword>
<dbReference type="OrthoDB" id="538223at2759"/>
<sequence length="150" mass="17241">MRLDINHITKGEFLEAYYTAYAAAITFQNNHNRFQATGVVPNDSERVFQRLDLLIKMSSPLFTEGSEWESKISRTLTEIKNQASNIHGQRRLRTKASRLPKDCTFGQLLKEFEKVVCERAIFEVEATESRIDNATAVLRGLLYMLVDQQP</sequence>
<accession>A0A2T2N4W7</accession>
<dbReference type="AlphaFoldDB" id="A0A2T2N4W7"/>
<evidence type="ECO:0000313" key="1">
    <source>
        <dbReference type="EMBL" id="PSN60473.1"/>
    </source>
</evidence>
<name>A0A2T2N4W7_CORCC</name>
<gene>
    <name evidence="1" type="ORF">BS50DRAFT_564194</name>
</gene>
<reference evidence="1 2" key="1">
    <citation type="journal article" date="2018" name="Front. Microbiol.">
        <title>Genome-Wide Analysis of Corynespora cassiicola Leaf Fall Disease Putative Effectors.</title>
        <authorList>
            <person name="Lopez D."/>
            <person name="Ribeiro S."/>
            <person name="Label P."/>
            <person name="Fumanal B."/>
            <person name="Venisse J.S."/>
            <person name="Kohler A."/>
            <person name="de Oliveira R.R."/>
            <person name="Labutti K."/>
            <person name="Lipzen A."/>
            <person name="Lail K."/>
            <person name="Bauer D."/>
            <person name="Ohm R.A."/>
            <person name="Barry K.W."/>
            <person name="Spatafora J."/>
            <person name="Grigoriev I.V."/>
            <person name="Martin F.M."/>
            <person name="Pujade-Renaud V."/>
        </authorList>
    </citation>
    <scope>NUCLEOTIDE SEQUENCE [LARGE SCALE GENOMIC DNA]</scope>
    <source>
        <strain evidence="1 2">Philippines</strain>
    </source>
</reference>